<accession>A0ABU6TR05</accession>
<dbReference type="EMBL" id="JASCZI010091805">
    <property type="protein sequence ID" value="MED6151245.1"/>
    <property type="molecule type" value="Genomic_DNA"/>
</dbReference>
<comment type="caution">
    <text evidence="1">The sequence shown here is derived from an EMBL/GenBank/DDBJ whole genome shotgun (WGS) entry which is preliminary data.</text>
</comment>
<proteinExistence type="predicted"/>
<sequence length="121" mass="14166">MARTTPVARYCRKPGRQPSGPHCHFGSRYVSTAQVIRLWNSQNRLADLSLNQFQKQNRLKPQPNRFAATFPQIKSLCSLMNRFYYPSNRLKTLGKLFQERINIRIDSEGLESIHMTINWPM</sequence>
<evidence type="ECO:0000313" key="2">
    <source>
        <dbReference type="Proteomes" id="UP001341840"/>
    </source>
</evidence>
<gene>
    <name evidence="1" type="ORF">PIB30_080729</name>
</gene>
<organism evidence="1 2">
    <name type="scientific">Stylosanthes scabra</name>
    <dbReference type="NCBI Taxonomy" id="79078"/>
    <lineage>
        <taxon>Eukaryota</taxon>
        <taxon>Viridiplantae</taxon>
        <taxon>Streptophyta</taxon>
        <taxon>Embryophyta</taxon>
        <taxon>Tracheophyta</taxon>
        <taxon>Spermatophyta</taxon>
        <taxon>Magnoliopsida</taxon>
        <taxon>eudicotyledons</taxon>
        <taxon>Gunneridae</taxon>
        <taxon>Pentapetalae</taxon>
        <taxon>rosids</taxon>
        <taxon>fabids</taxon>
        <taxon>Fabales</taxon>
        <taxon>Fabaceae</taxon>
        <taxon>Papilionoideae</taxon>
        <taxon>50 kb inversion clade</taxon>
        <taxon>dalbergioids sensu lato</taxon>
        <taxon>Dalbergieae</taxon>
        <taxon>Pterocarpus clade</taxon>
        <taxon>Stylosanthes</taxon>
    </lineage>
</organism>
<dbReference type="Proteomes" id="UP001341840">
    <property type="component" value="Unassembled WGS sequence"/>
</dbReference>
<evidence type="ECO:0000313" key="1">
    <source>
        <dbReference type="EMBL" id="MED6151245.1"/>
    </source>
</evidence>
<protein>
    <submittedName>
        <fullName evidence="1">Uncharacterized protein</fullName>
    </submittedName>
</protein>
<name>A0ABU6TR05_9FABA</name>
<reference evidence="1 2" key="1">
    <citation type="journal article" date="2023" name="Plants (Basel)">
        <title>Bridging the Gap: Combining Genomics and Transcriptomics Approaches to Understand Stylosanthes scabra, an Orphan Legume from the Brazilian Caatinga.</title>
        <authorList>
            <person name="Ferreira-Neto J.R.C."/>
            <person name="da Silva M.D."/>
            <person name="Binneck E."/>
            <person name="de Melo N.F."/>
            <person name="da Silva R.H."/>
            <person name="de Melo A.L.T.M."/>
            <person name="Pandolfi V."/>
            <person name="Bustamante F.O."/>
            <person name="Brasileiro-Vidal A.C."/>
            <person name="Benko-Iseppon A.M."/>
        </authorList>
    </citation>
    <scope>NUCLEOTIDE SEQUENCE [LARGE SCALE GENOMIC DNA]</scope>
    <source>
        <tissue evidence="1">Leaves</tissue>
    </source>
</reference>
<keyword evidence="2" id="KW-1185">Reference proteome</keyword>